<reference evidence="1" key="1">
    <citation type="submission" date="2014-09" db="EMBL/GenBank/DDBJ databases">
        <authorList>
            <person name="Magalhaes I.L.F."/>
            <person name="Oliveira U."/>
            <person name="Santos F.R."/>
            <person name="Vidigal T.H.D.A."/>
            <person name="Brescovit A.D."/>
            <person name="Santos A.J."/>
        </authorList>
    </citation>
    <scope>NUCLEOTIDE SEQUENCE</scope>
    <source>
        <tissue evidence="1">Shoot tissue taken approximately 20 cm above the soil surface</tissue>
    </source>
</reference>
<reference evidence="1" key="2">
    <citation type="journal article" date="2015" name="Data Brief">
        <title>Shoot transcriptome of the giant reed, Arundo donax.</title>
        <authorList>
            <person name="Barrero R.A."/>
            <person name="Guerrero F.D."/>
            <person name="Moolhuijzen P."/>
            <person name="Goolsby J.A."/>
            <person name="Tidwell J."/>
            <person name="Bellgard S.E."/>
            <person name="Bellgard M.I."/>
        </authorList>
    </citation>
    <scope>NUCLEOTIDE SEQUENCE</scope>
    <source>
        <tissue evidence="1">Shoot tissue taken approximately 20 cm above the soil surface</tissue>
    </source>
</reference>
<accession>A0A0A9U123</accession>
<name>A0A0A9U123_ARUDO</name>
<sequence length="73" mass="7528">MDTLFPAAASTPSRRWSLAAGGVVGFFDLHGCKSAMAVAESAFIVRRPVAVVRPGHGRAGQGRPGRPGLAGLR</sequence>
<dbReference type="AlphaFoldDB" id="A0A0A9U123"/>
<proteinExistence type="predicted"/>
<evidence type="ECO:0000313" key="1">
    <source>
        <dbReference type="EMBL" id="JAD16363.1"/>
    </source>
</evidence>
<dbReference type="EMBL" id="GBRH01281532">
    <property type="protein sequence ID" value="JAD16363.1"/>
    <property type="molecule type" value="Transcribed_RNA"/>
</dbReference>
<organism evidence="1">
    <name type="scientific">Arundo donax</name>
    <name type="common">Giant reed</name>
    <name type="synonym">Donax arundinaceus</name>
    <dbReference type="NCBI Taxonomy" id="35708"/>
    <lineage>
        <taxon>Eukaryota</taxon>
        <taxon>Viridiplantae</taxon>
        <taxon>Streptophyta</taxon>
        <taxon>Embryophyta</taxon>
        <taxon>Tracheophyta</taxon>
        <taxon>Spermatophyta</taxon>
        <taxon>Magnoliopsida</taxon>
        <taxon>Liliopsida</taxon>
        <taxon>Poales</taxon>
        <taxon>Poaceae</taxon>
        <taxon>PACMAD clade</taxon>
        <taxon>Arundinoideae</taxon>
        <taxon>Arundineae</taxon>
        <taxon>Arundo</taxon>
    </lineage>
</organism>
<protein>
    <submittedName>
        <fullName evidence="1">Uncharacterized protein</fullName>
    </submittedName>
</protein>